<sequence>MNALILAIMSLGGFLLAYKFYATFLSEKIFALNPGARTPAHEFEDGVDHVPTLKSILFGHHFASIAGAAPIVGPAIGVIWGWLPAFLWVVFGTIFLGAVHDFGALVVSLRHQGKSIGELTENIIGTRARNLFLLIMFFLLLVVIAVFALVIALMFNWYPQTVFPVACEMIIAVVVGYMVYRMKTGILIPTIIAVIVMYATIYIGTLYPIELGDTFLGSGLTTWIYIILLYSFIAAVLPVWLLLQPRDHINAHELFIGMALMYLGLLIIRPDVVAPAVQLHPEGAPPIYPFLFVTIACGAISGFHSLVSSGTTVKQLDNEAHAKMIGYGGMLAEGTLSTMAIIACTAGFATATLWNEHYANWGAAAGLGTKLSAFVDGAGNFVAACGIPLEFAIAIVGVVVVSFALTTIDTATRLQRYVIGEIGSNYNITILRNRYVGGAIAILTALVLALAKDAGKGGMILWPVFGTTNQLLAALALLMITMYLMQTKKPVIYTLIPMIFMMITAMAAMVLNIQTYYNAGNWMLTGIGIAIFVLALWLLFEAWDAYRKRDVHR</sequence>
<comment type="caution">
    <text evidence="1">The sequence shown here is derived from an EMBL/GenBank/DDBJ whole genome shotgun (WGS) entry which is preliminary data.</text>
</comment>
<name>A0AC61L591_9EURY</name>
<organism evidence="1 2">
    <name type="scientific">Candidatus Methanogaster sp</name>
    <dbReference type="NCBI Taxonomy" id="3386292"/>
    <lineage>
        <taxon>Archaea</taxon>
        <taxon>Methanobacteriati</taxon>
        <taxon>Methanobacteriota</taxon>
        <taxon>Stenosarchaea group</taxon>
        <taxon>Methanomicrobia</taxon>
        <taxon>Methanosarcinales</taxon>
        <taxon>ANME-2 cluster</taxon>
        <taxon>Candidatus Methanogasteraceae</taxon>
        <taxon>Candidatus Methanogaster</taxon>
    </lineage>
</organism>
<dbReference type="Proteomes" id="UP000248329">
    <property type="component" value="Unassembled WGS sequence"/>
</dbReference>
<gene>
    <name evidence="1" type="ORF">C4B59_04175</name>
</gene>
<dbReference type="EMBL" id="PQXF01000005">
    <property type="protein sequence ID" value="PXF61440.1"/>
    <property type="molecule type" value="Genomic_DNA"/>
</dbReference>
<reference evidence="1" key="1">
    <citation type="submission" date="2018-01" db="EMBL/GenBank/DDBJ databases">
        <authorList>
            <person name="Krukenberg V."/>
        </authorList>
    </citation>
    <scope>NUCLEOTIDE SEQUENCE</scope>
    <source>
        <strain evidence="1">E20ANME2</strain>
    </source>
</reference>
<evidence type="ECO:0000313" key="2">
    <source>
        <dbReference type="Proteomes" id="UP000248329"/>
    </source>
</evidence>
<accession>A0AC61L591</accession>
<evidence type="ECO:0000313" key="1">
    <source>
        <dbReference type="EMBL" id="PXF61440.1"/>
    </source>
</evidence>
<protein>
    <submittedName>
        <fullName evidence="1">Carbon starvation protein A</fullName>
    </submittedName>
</protein>
<proteinExistence type="predicted"/>